<organism evidence="2 3">
    <name type="scientific">Monoraphidium neglectum</name>
    <dbReference type="NCBI Taxonomy" id="145388"/>
    <lineage>
        <taxon>Eukaryota</taxon>
        <taxon>Viridiplantae</taxon>
        <taxon>Chlorophyta</taxon>
        <taxon>core chlorophytes</taxon>
        <taxon>Chlorophyceae</taxon>
        <taxon>CS clade</taxon>
        <taxon>Sphaeropleales</taxon>
        <taxon>Selenastraceae</taxon>
        <taxon>Monoraphidium</taxon>
    </lineage>
</organism>
<protein>
    <submittedName>
        <fullName evidence="2">Uncharacterized protein</fullName>
    </submittedName>
</protein>
<evidence type="ECO:0000313" key="2">
    <source>
        <dbReference type="EMBL" id="KIZ00411.1"/>
    </source>
</evidence>
<reference evidence="2 3" key="1">
    <citation type="journal article" date="2013" name="BMC Genomics">
        <title>Reconstruction of the lipid metabolism for the microalga Monoraphidium neglectum from its genome sequence reveals characteristics suitable for biofuel production.</title>
        <authorList>
            <person name="Bogen C."/>
            <person name="Al-Dilaimi A."/>
            <person name="Albersmeier A."/>
            <person name="Wichmann J."/>
            <person name="Grundmann M."/>
            <person name="Rupp O."/>
            <person name="Lauersen K.J."/>
            <person name="Blifernez-Klassen O."/>
            <person name="Kalinowski J."/>
            <person name="Goesmann A."/>
            <person name="Mussgnug J.H."/>
            <person name="Kruse O."/>
        </authorList>
    </citation>
    <scope>NUCLEOTIDE SEQUENCE [LARGE SCALE GENOMIC DNA]</scope>
    <source>
        <strain evidence="2 3">SAG 48.87</strain>
    </source>
</reference>
<dbReference type="GeneID" id="25740427"/>
<dbReference type="AlphaFoldDB" id="A0A0D2N2I6"/>
<evidence type="ECO:0000256" key="1">
    <source>
        <dbReference type="SAM" id="MobiDB-lite"/>
    </source>
</evidence>
<dbReference type="STRING" id="145388.A0A0D2N2I6"/>
<accession>A0A0D2N2I6</accession>
<dbReference type="Proteomes" id="UP000054498">
    <property type="component" value="Unassembled WGS sequence"/>
</dbReference>
<dbReference type="RefSeq" id="XP_013899430.1">
    <property type="nucleotide sequence ID" value="XM_014043976.1"/>
</dbReference>
<proteinExistence type="predicted"/>
<sequence>MGSARTARYEFFVTRWAALWEYTSGAVKAARSGADTTASAEEAAKAAIALRKAARTREVLQQLQEFDERHMQLTARLQPLADSLPKLRRELGQQPGAQQPQQHPLQQHLQAQPQQGVEPDPFGVRAALGAGRPLALAAWREYLRAVAGASAAAERLLSGPDLDQLSRFGRERRELVFELAALRRQLAGGAAAIPGPGPIAAACDAFDALQARLAEAQALRAGALKRELAGLDLPLLELRLRRREGEAYHSSTTEAALRRLVQTQVDAARGGLPLGAWQQAAEDLVVLGQAVQQRQDDQLEVSPQRLAQQAFARLSRLPPAAGERASAAMPQLPDVDWSRYHLQVLIIDADDVLRGRLACGLFERVAEWNGYGRVLLPWTCGVDADQDAACGSLATQAALMSKARDLRLRPKSFTRPTERFEPADLDRHDVIVAVDRATKDAVLRLVDPRWREWYDDRVRLLSEYASPGLIADAQLLRSGGTALLPQDMRAALSAQPRPLAELRSAVDVARPDLTDASEAAADAWDAMVHQMMLGCAGLTRYLIDCYPPDLPDYDPL</sequence>
<dbReference type="Gene3D" id="3.40.50.2300">
    <property type="match status" value="1"/>
</dbReference>
<dbReference type="EMBL" id="KK101564">
    <property type="protein sequence ID" value="KIZ00411.1"/>
    <property type="molecule type" value="Genomic_DNA"/>
</dbReference>
<dbReference type="KEGG" id="mng:MNEG_7551"/>
<name>A0A0D2N2I6_9CHLO</name>
<feature type="region of interest" description="Disordered" evidence="1">
    <location>
        <begin position="92"/>
        <end position="124"/>
    </location>
</feature>
<evidence type="ECO:0000313" key="3">
    <source>
        <dbReference type="Proteomes" id="UP000054498"/>
    </source>
</evidence>
<feature type="compositionally biased region" description="Low complexity" evidence="1">
    <location>
        <begin position="92"/>
        <end position="115"/>
    </location>
</feature>
<keyword evidence="3" id="KW-1185">Reference proteome</keyword>
<dbReference type="OrthoDB" id="507543at2759"/>
<gene>
    <name evidence="2" type="ORF">MNEG_7551</name>
</gene>